<evidence type="ECO:0000313" key="1">
    <source>
        <dbReference type="EMBL" id="GGC62238.1"/>
    </source>
</evidence>
<reference evidence="1" key="2">
    <citation type="submission" date="2020-09" db="EMBL/GenBank/DDBJ databases">
        <authorList>
            <person name="Sun Q."/>
            <person name="Zhou Y."/>
        </authorList>
    </citation>
    <scope>NUCLEOTIDE SEQUENCE</scope>
    <source>
        <strain evidence="1">CGMCC 1.15478</strain>
    </source>
</reference>
<protein>
    <submittedName>
        <fullName evidence="1">Uncharacterized protein</fullName>
    </submittedName>
</protein>
<evidence type="ECO:0000313" key="2">
    <source>
        <dbReference type="Proteomes" id="UP000641514"/>
    </source>
</evidence>
<comment type="caution">
    <text evidence="1">The sequence shown here is derived from an EMBL/GenBank/DDBJ whole genome shotgun (WGS) entry which is preliminary data.</text>
</comment>
<dbReference type="AlphaFoldDB" id="A0A916U717"/>
<name>A0A916U717_9ACTN</name>
<dbReference type="Proteomes" id="UP000641514">
    <property type="component" value="Unassembled WGS sequence"/>
</dbReference>
<reference evidence="1" key="1">
    <citation type="journal article" date="2014" name="Int. J. Syst. Evol. Microbiol.">
        <title>Complete genome sequence of Corynebacterium casei LMG S-19264T (=DSM 44701T), isolated from a smear-ripened cheese.</title>
        <authorList>
            <consortium name="US DOE Joint Genome Institute (JGI-PGF)"/>
            <person name="Walter F."/>
            <person name="Albersmeier A."/>
            <person name="Kalinowski J."/>
            <person name="Ruckert C."/>
        </authorList>
    </citation>
    <scope>NUCLEOTIDE SEQUENCE</scope>
    <source>
        <strain evidence="1">CGMCC 1.15478</strain>
    </source>
</reference>
<organism evidence="1 2">
    <name type="scientific">Hoyosella rhizosphaerae</name>
    <dbReference type="NCBI Taxonomy" id="1755582"/>
    <lineage>
        <taxon>Bacteria</taxon>
        <taxon>Bacillati</taxon>
        <taxon>Actinomycetota</taxon>
        <taxon>Actinomycetes</taxon>
        <taxon>Mycobacteriales</taxon>
        <taxon>Hoyosellaceae</taxon>
        <taxon>Hoyosella</taxon>
    </lineage>
</organism>
<dbReference type="EMBL" id="BMJH01000001">
    <property type="protein sequence ID" value="GGC62238.1"/>
    <property type="molecule type" value="Genomic_DNA"/>
</dbReference>
<sequence>MRHRSGVKVADEVNGHRHVVRGRRRVVLVEEPDALLRVRQRNDVRSRFGFEFQSGATAEAVQFGPLGESTWGGILKKVSDGDLGVQCRIDAGHRTGRNE</sequence>
<proteinExistence type="predicted"/>
<keyword evidence="2" id="KW-1185">Reference proteome</keyword>
<accession>A0A916U717</accession>
<gene>
    <name evidence="1" type="ORF">GCM10011410_13340</name>
</gene>